<feature type="transmembrane region" description="Helical" evidence="1">
    <location>
        <begin position="270"/>
        <end position="287"/>
    </location>
</feature>
<protein>
    <recommendedName>
        <fullName evidence="4">O-antigen ligase like membrane protein</fullName>
    </recommendedName>
</protein>
<reference evidence="3" key="1">
    <citation type="journal article" date="2019" name="Int. J. Syst. Evol. Microbiol.">
        <title>The Global Catalogue of Microorganisms (GCM) 10K type strain sequencing project: providing services to taxonomists for standard genome sequencing and annotation.</title>
        <authorList>
            <consortium name="The Broad Institute Genomics Platform"/>
            <consortium name="The Broad Institute Genome Sequencing Center for Infectious Disease"/>
            <person name="Wu L."/>
            <person name="Ma J."/>
        </authorList>
    </citation>
    <scope>NUCLEOTIDE SEQUENCE [LARGE SCALE GENOMIC DNA]</scope>
    <source>
        <strain evidence="3">KCTC 62192</strain>
    </source>
</reference>
<feature type="transmembrane region" description="Helical" evidence="1">
    <location>
        <begin position="168"/>
        <end position="186"/>
    </location>
</feature>
<evidence type="ECO:0000256" key="1">
    <source>
        <dbReference type="SAM" id="Phobius"/>
    </source>
</evidence>
<dbReference type="EMBL" id="JBHRSK010000002">
    <property type="protein sequence ID" value="MFC2966695.1"/>
    <property type="molecule type" value="Genomic_DNA"/>
</dbReference>
<accession>A0ABV7AC10</accession>
<feature type="transmembrane region" description="Helical" evidence="1">
    <location>
        <begin position="248"/>
        <end position="264"/>
    </location>
</feature>
<feature type="transmembrane region" description="Helical" evidence="1">
    <location>
        <begin position="411"/>
        <end position="432"/>
    </location>
</feature>
<sequence length="472" mass="50713">MQIVPTTFLALAVIVALAVKGPYRGLWLFLAVTPFGAAAAFNLPAAGGASIIMRDFCALALFVLLWMQKDAPARLLGSMRPFRPGFYLLLLVVFCTVAALFFPRLFVGQTEVFAIARVKNQSSIVSIPLRPTTGNLTQLFRIYIDAAAFFALATVFRQHPDGKVVVKGMAAATFVHVGLGILDVLSHDVGLPQLLDFLRTANYAMLTEVSMAGLKRMVGGFPEASAFGYYTLGLFGFWLHYWLRAGRSALAAWCLLLTAFVLVRSTSSSAYVAAMAFLVAYAGFAVARHLDRRINRRSAALTVGVAVTLWLAFLVLVAAYELVGPVSDFLNRALFDKLGTASGVERMSWNAQAWVNFTETWLMGAGLGSMRASNWLLACLGSIGLIGTALFAGFFASLGRAPAPAQLDPDRAAAIGGLKAGCFALLISAMLTAPTPDLGVFFFALAGLASGLSRGAVIESRRELHRGMRDDW</sequence>
<organism evidence="2 3">
    <name type="scientific">Acidimangrovimonas pyrenivorans</name>
    <dbReference type="NCBI Taxonomy" id="2030798"/>
    <lineage>
        <taxon>Bacteria</taxon>
        <taxon>Pseudomonadati</taxon>
        <taxon>Pseudomonadota</taxon>
        <taxon>Alphaproteobacteria</taxon>
        <taxon>Rhodobacterales</taxon>
        <taxon>Paracoccaceae</taxon>
        <taxon>Acidimangrovimonas</taxon>
    </lineage>
</organism>
<gene>
    <name evidence="2" type="ORF">ACFOES_01180</name>
</gene>
<name>A0ABV7AC10_9RHOB</name>
<feature type="transmembrane region" description="Helical" evidence="1">
    <location>
        <begin position="375"/>
        <end position="399"/>
    </location>
</feature>
<evidence type="ECO:0008006" key="4">
    <source>
        <dbReference type="Google" id="ProtNLM"/>
    </source>
</evidence>
<feature type="transmembrane region" description="Helical" evidence="1">
    <location>
        <begin position="299"/>
        <end position="320"/>
    </location>
</feature>
<dbReference type="Proteomes" id="UP001595443">
    <property type="component" value="Unassembled WGS sequence"/>
</dbReference>
<keyword evidence="3" id="KW-1185">Reference proteome</keyword>
<evidence type="ECO:0000313" key="2">
    <source>
        <dbReference type="EMBL" id="MFC2966695.1"/>
    </source>
</evidence>
<feature type="transmembrane region" description="Helical" evidence="1">
    <location>
        <begin position="42"/>
        <end position="66"/>
    </location>
</feature>
<keyword evidence="1" id="KW-0472">Membrane</keyword>
<feature type="transmembrane region" description="Helical" evidence="1">
    <location>
        <begin position="224"/>
        <end position="241"/>
    </location>
</feature>
<feature type="transmembrane region" description="Helical" evidence="1">
    <location>
        <begin position="138"/>
        <end position="156"/>
    </location>
</feature>
<dbReference type="RefSeq" id="WP_377831126.1">
    <property type="nucleotide sequence ID" value="NZ_JBHRSK010000002.1"/>
</dbReference>
<proteinExistence type="predicted"/>
<evidence type="ECO:0000313" key="3">
    <source>
        <dbReference type="Proteomes" id="UP001595443"/>
    </source>
</evidence>
<feature type="transmembrane region" description="Helical" evidence="1">
    <location>
        <begin position="438"/>
        <end position="458"/>
    </location>
</feature>
<keyword evidence="1" id="KW-1133">Transmembrane helix</keyword>
<keyword evidence="1" id="KW-0812">Transmembrane</keyword>
<feature type="transmembrane region" description="Helical" evidence="1">
    <location>
        <begin position="86"/>
        <end position="107"/>
    </location>
</feature>
<comment type="caution">
    <text evidence="2">The sequence shown here is derived from an EMBL/GenBank/DDBJ whole genome shotgun (WGS) entry which is preliminary data.</text>
</comment>